<dbReference type="EMBL" id="JABSTQ010010176">
    <property type="protein sequence ID" value="KAG0422824.1"/>
    <property type="molecule type" value="Genomic_DNA"/>
</dbReference>
<accession>A0AC60PR21</accession>
<protein>
    <submittedName>
        <fullName evidence="1">Uncharacterized protein</fullName>
    </submittedName>
</protein>
<name>A0AC60PR21_IXOPE</name>
<organism evidence="1 2">
    <name type="scientific">Ixodes persulcatus</name>
    <name type="common">Taiga tick</name>
    <dbReference type="NCBI Taxonomy" id="34615"/>
    <lineage>
        <taxon>Eukaryota</taxon>
        <taxon>Metazoa</taxon>
        <taxon>Ecdysozoa</taxon>
        <taxon>Arthropoda</taxon>
        <taxon>Chelicerata</taxon>
        <taxon>Arachnida</taxon>
        <taxon>Acari</taxon>
        <taxon>Parasitiformes</taxon>
        <taxon>Ixodida</taxon>
        <taxon>Ixodoidea</taxon>
        <taxon>Ixodidae</taxon>
        <taxon>Ixodinae</taxon>
        <taxon>Ixodes</taxon>
    </lineage>
</organism>
<comment type="caution">
    <text evidence="1">The sequence shown here is derived from an EMBL/GenBank/DDBJ whole genome shotgun (WGS) entry which is preliminary data.</text>
</comment>
<reference evidence="1 2" key="1">
    <citation type="journal article" date="2020" name="Cell">
        <title>Large-Scale Comparative Analyses of Tick Genomes Elucidate Their Genetic Diversity and Vector Capacities.</title>
        <authorList>
            <consortium name="Tick Genome and Microbiome Consortium (TIGMIC)"/>
            <person name="Jia N."/>
            <person name="Wang J."/>
            <person name="Shi W."/>
            <person name="Du L."/>
            <person name="Sun Y."/>
            <person name="Zhan W."/>
            <person name="Jiang J.F."/>
            <person name="Wang Q."/>
            <person name="Zhang B."/>
            <person name="Ji P."/>
            <person name="Bell-Sakyi L."/>
            <person name="Cui X.M."/>
            <person name="Yuan T.T."/>
            <person name="Jiang B.G."/>
            <person name="Yang W.F."/>
            <person name="Lam T.T."/>
            <person name="Chang Q.C."/>
            <person name="Ding S.J."/>
            <person name="Wang X.J."/>
            <person name="Zhu J.G."/>
            <person name="Ruan X.D."/>
            <person name="Zhao L."/>
            <person name="Wei J.T."/>
            <person name="Ye R.Z."/>
            <person name="Que T.C."/>
            <person name="Du C.H."/>
            <person name="Zhou Y.H."/>
            <person name="Cheng J.X."/>
            <person name="Dai P.F."/>
            <person name="Guo W.B."/>
            <person name="Han X.H."/>
            <person name="Huang E.J."/>
            <person name="Li L.F."/>
            <person name="Wei W."/>
            <person name="Gao Y.C."/>
            <person name="Liu J.Z."/>
            <person name="Shao H.Z."/>
            <person name="Wang X."/>
            <person name="Wang C.C."/>
            <person name="Yang T.C."/>
            <person name="Huo Q.B."/>
            <person name="Li W."/>
            <person name="Chen H.Y."/>
            <person name="Chen S.E."/>
            <person name="Zhou L.G."/>
            <person name="Ni X.B."/>
            <person name="Tian J.H."/>
            <person name="Sheng Y."/>
            <person name="Liu T."/>
            <person name="Pan Y.S."/>
            <person name="Xia L.Y."/>
            <person name="Li J."/>
            <person name="Zhao F."/>
            <person name="Cao W.C."/>
        </authorList>
    </citation>
    <scope>NUCLEOTIDE SEQUENCE [LARGE SCALE GENOMIC DNA]</scope>
    <source>
        <strain evidence="1">Iper-2018</strain>
    </source>
</reference>
<evidence type="ECO:0000313" key="2">
    <source>
        <dbReference type="Proteomes" id="UP000805193"/>
    </source>
</evidence>
<evidence type="ECO:0000313" key="1">
    <source>
        <dbReference type="EMBL" id="KAG0422824.1"/>
    </source>
</evidence>
<proteinExistence type="predicted"/>
<keyword evidence="2" id="KW-1185">Reference proteome</keyword>
<gene>
    <name evidence="1" type="ORF">HPB47_001384</name>
</gene>
<sequence length="111" mass="11709">MSVHGRSCYHIDLFRFLSPPTAKVCAGDPKREDAAAAERATLIGRALPQKGDPERRTRDVTDVVGAPAPAGATSSQQGPDVYAFAKAKAARTGVSSIKNVGRRCSEEADVV</sequence>
<dbReference type="Proteomes" id="UP000805193">
    <property type="component" value="Unassembled WGS sequence"/>
</dbReference>